<dbReference type="Proteomes" id="UP001169719">
    <property type="component" value="Unassembled WGS sequence"/>
</dbReference>
<dbReference type="InterPro" id="IPR006224">
    <property type="entry name" value="PsdUridine_synth_RluA-like_CS"/>
</dbReference>
<organism evidence="3 4">
    <name type="scientific">Vibrio agarivorans</name>
    <dbReference type="NCBI Taxonomy" id="153622"/>
    <lineage>
        <taxon>Bacteria</taxon>
        <taxon>Pseudomonadati</taxon>
        <taxon>Pseudomonadota</taxon>
        <taxon>Gammaproteobacteria</taxon>
        <taxon>Vibrionales</taxon>
        <taxon>Vibrionaceae</taxon>
        <taxon>Vibrio</taxon>
    </lineage>
</organism>
<name>A0ABT7Y3B8_9VIBR</name>
<dbReference type="Gene3D" id="3.30.2350.10">
    <property type="entry name" value="Pseudouridine synthase"/>
    <property type="match status" value="1"/>
</dbReference>
<dbReference type="EMBL" id="JAUEOZ010000002">
    <property type="protein sequence ID" value="MDN2482542.1"/>
    <property type="molecule type" value="Genomic_DNA"/>
</dbReference>
<comment type="caution">
    <text evidence="3">The sequence shown here is derived from an EMBL/GenBank/DDBJ whole genome shotgun (WGS) entry which is preliminary data.</text>
</comment>
<evidence type="ECO:0000259" key="2">
    <source>
        <dbReference type="Pfam" id="PF00849"/>
    </source>
</evidence>
<dbReference type="Pfam" id="PF00849">
    <property type="entry name" value="PseudoU_synth_2"/>
    <property type="match status" value="1"/>
</dbReference>
<dbReference type="PROSITE" id="PS01129">
    <property type="entry name" value="PSI_RLU"/>
    <property type="match status" value="1"/>
</dbReference>
<gene>
    <name evidence="3" type="ORF">QWJ08_14475</name>
</gene>
<keyword evidence="1" id="KW-0175">Coiled coil</keyword>
<dbReference type="RefSeq" id="WP_289962615.1">
    <property type="nucleotide sequence ID" value="NZ_JAUEOZ010000002.1"/>
</dbReference>
<evidence type="ECO:0000313" key="3">
    <source>
        <dbReference type="EMBL" id="MDN2482542.1"/>
    </source>
</evidence>
<dbReference type="InterPro" id="IPR050188">
    <property type="entry name" value="RluA_PseudoU_synthase"/>
</dbReference>
<accession>A0ABT7Y3B8</accession>
<evidence type="ECO:0000256" key="1">
    <source>
        <dbReference type="SAM" id="Coils"/>
    </source>
</evidence>
<dbReference type="CDD" id="cd02869">
    <property type="entry name" value="PseudoU_synth_RluA_like"/>
    <property type="match status" value="1"/>
</dbReference>
<dbReference type="PANTHER" id="PTHR21600:SF89">
    <property type="entry name" value="RIBOSOMAL LARGE SUBUNIT PSEUDOURIDINE SYNTHASE A"/>
    <property type="match status" value="1"/>
</dbReference>
<evidence type="ECO:0000313" key="4">
    <source>
        <dbReference type="Proteomes" id="UP001169719"/>
    </source>
</evidence>
<reference evidence="3" key="1">
    <citation type="submission" date="2024-05" db="EMBL/GenBank/DDBJ databases">
        <title>Genome Sequences of Four Agar- Degrading Marine Bacteria.</title>
        <authorList>
            <person name="Phillips E.K."/>
            <person name="Shaffer J.C."/>
            <person name="Henson M.W."/>
            <person name="Temperton B."/>
            <person name="Thrash C.J."/>
            <person name="Martin M.O."/>
        </authorList>
    </citation>
    <scope>NUCLEOTIDE SEQUENCE</scope>
    <source>
        <strain evidence="3">EKP203</strain>
    </source>
</reference>
<sequence length="559" mass="63669">MSSFPACFHTFTQPTEHIALPDKFTFPFFYQPHAISTLAAEALMDQLQQPDAPFVHQFQREDEKQSSGKMFGVLVVRHVSGQLGYLQGFSGKIDDNNHHQGFVPPVFDMLEEQGFFRKEMEHINQVTALLNQAESDIALPELSQQLSVITQQAEHEVESLRQMTIERRAQRKLTRESAEHLTDSEKQPLIEQLGKESVADKNALKHLKQHWQAQIDEVQQLLNHKRAEITGLKKQRATLSNQLQHQLFKRYRFLNGIGEHKDLIDIFAGTSTPTPPAGAGECAAPKLLHYAYSNNLQPIALAEFWWGTSPKSEIRKHKQYYPACQSKCQPILGHMLQGLEVDDNPLLVNPAQNKPLEILYHDDAIVVVNKPANFLSVPGKHIKDSAFTRLEADFPDCEGPFVIHRLDMATSGILVFALTRRANKSLQKQFISRTVSKRYVAKIARKDIADTGRIELPMRGDPYDRPRQLVCYEHGKHALTTWQVKTRDEAGTTLYLHPHTGRTHQLRVHCAHHLGFDSPIIGDTLYGEPNHRLYLHAESLSFEHPCTKELLHFQVDANF</sequence>
<dbReference type="InterPro" id="IPR020103">
    <property type="entry name" value="PsdUridine_synth_cat_dom_sf"/>
</dbReference>
<dbReference type="InterPro" id="IPR006145">
    <property type="entry name" value="PsdUridine_synth_RsuA/RluA"/>
</dbReference>
<keyword evidence="4" id="KW-1185">Reference proteome</keyword>
<feature type="domain" description="Pseudouridine synthase RsuA/RluA-like" evidence="2">
    <location>
        <begin position="365"/>
        <end position="512"/>
    </location>
</feature>
<dbReference type="PANTHER" id="PTHR21600">
    <property type="entry name" value="MITOCHONDRIAL RNA PSEUDOURIDINE SYNTHASE"/>
    <property type="match status" value="1"/>
</dbReference>
<dbReference type="SUPFAM" id="SSF55120">
    <property type="entry name" value="Pseudouridine synthase"/>
    <property type="match status" value="1"/>
</dbReference>
<protein>
    <submittedName>
        <fullName evidence="3">Pseudouridine synthase</fullName>
    </submittedName>
</protein>
<feature type="coiled-coil region" evidence="1">
    <location>
        <begin position="208"/>
        <end position="242"/>
    </location>
</feature>
<proteinExistence type="predicted"/>